<dbReference type="RefSeq" id="WP_207682951.1">
    <property type="nucleotide sequence ID" value="NZ_CP061800.1"/>
</dbReference>
<name>A0A975BMH6_9BACT</name>
<evidence type="ECO:0000313" key="2">
    <source>
        <dbReference type="EMBL" id="QTA87977.1"/>
    </source>
</evidence>
<dbReference type="KEGG" id="dmm:dnm_040170"/>
<sequence length="318" mass="36163">MMRSFFLEIMVCLFLISMVPAAQAGKSSQSVGYIKIPAEMTSDECYTLWRDGKAVTKSPANIYVLNDDIIIPHKNKSVALIYRNTDCGEKMVNKRTIVKECKNQRSSGWLKSLFSEVVIRTKIERRNLAEENLMSTRAKDKAKDSSFFIGEFSTGDVWPVNGTTALYGKPILFRWKNGNISSDTEAKLVIVGAEKKSHKVIEADMKTGRFVRVSGKKLRPATSYKWYVKVNNKEVSDRYHFSILGKEQSDDIRSQLAEISKTYAGQSPKLNQALYLQLISDITPELDLYADSLRMVMEYAEIPVLDKVFEQISDYSRK</sequence>
<keyword evidence="1" id="KW-0732">Signal</keyword>
<keyword evidence="3" id="KW-1185">Reference proteome</keyword>
<reference evidence="2" key="1">
    <citation type="journal article" date="2021" name="Microb. Physiol.">
        <title>Proteogenomic Insights into the Physiology of Marine, Sulfate-Reducing, Filamentous Desulfonema limicola and Desulfonema magnum.</title>
        <authorList>
            <person name="Schnaars V."/>
            <person name="Wohlbrand L."/>
            <person name="Scheve S."/>
            <person name="Hinrichs C."/>
            <person name="Reinhardt R."/>
            <person name="Rabus R."/>
        </authorList>
    </citation>
    <scope>NUCLEOTIDE SEQUENCE</scope>
    <source>
        <strain evidence="2">4be13</strain>
    </source>
</reference>
<accession>A0A975BMH6</accession>
<evidence type="ECO:0000313" key="3">
    <source>
        <dbReference type="Proteomes" id="UP000663722"/>
    </source>
</evidence>
<dbReference type="AlphaFoldDB" id="A0A975BMH6"/>
<feature type="signal peptide" evidence="1">
    <location>
        <begin position="1"/>
        <end position="24"/>
    </location>
</feature>
<protein>
    <recommendedName>
        <fullName evidence="4">DUF928 domain-containing protein</fullName>
    </recommendedName>
</protein>
<dbReference type="EMBL" id="CP061800">
    <property type="protein sequence ID" value="QTA87977.1"/>
    <property type="molecule type" value="Genomic_DNA"/>
</dbReference>
<evidence type="ECO:0000256" key="1">
    <source>
        <dbReference type="SAM" id="SignalP"/>
    </source>
</evidence>
<gene>
    <name evidence="2" type="ORF">dnm_040170</name>
</gene>
<dbReference type="Proteomes" id="UP000663722">
    <property type="component" value="Chromosome"/>
</dbReference>
<evidence type="ECO:0008006" key="4">
    <source>
        <dbReference type="Google" id="ProtNLM"/>
    </source>
</evidence>
<feature type="chain" id="PRO_5038046166" description="DUF928 domain-containing protein" evidence="1">
    <location>
        <begin position="25"/>
        <end position="318"/>
    </location>
</feature>
<proteinExistence type="predicted"/>
<organism evidence="2 3">
    <name type="scientific">Desulfonema magnum</name>
    <dbReference type="NCBI Taxonomy" id="45655"/>
    <lineage>
        <taxon>Bacteria</taxon>
        <taxon>Pseudomonadati</taxon>
        <taxon>Thermodesulfobacteriota</taxon>
        <taxon>Desulfobacteria</taxon>
        <taxon>Desulfobacterales</taxon>
        <taxon>Desulfococcaceae</taxon>
        <taxon>Desulfonema</taxon>
    </lineage>
</organism>